<organism evidence="2 3">
    <name type="scientific">Candidatus Acutalibacter ornithocaccae</name>
    <dbReference type="NCBI Taxonomy" id="2838416"/>
    <lineage>
        <taxon>Bacteria</taxon>
        <taxon>Bacillati</taxon>
        <taxon>Bacillota</taxon>
        <taxon>Clostridia</taxon>
        <taxon>Eubacteriales</taxon>
        <taxon>Acutalibacteraceae</taxon>
        <taxon>Acutalibacter</taxon>
    </lineage>
</organism>
<comment type="caution">
    <text evidence="2">The sequence shown here is derived from an EMBL/GenBank/DDBJ whole genome shotgun (WGS) entry which is preliminary data.</text>
</comment>
<sequence>MKEIHVMTDGRLLINPRTGEIVEAVLASRRIFKADKYAEPKGVTQKSKSKNVENSVDGRGAARAKRRVFELAACNDFSLFFTLTLNPEKIDRYDYKAAVKRFGVWASNRVQRHGLRYVAVPELHQDGAIHFHGLCAGDDTLLSESPVKWKGKQVYNLDWDIGYSTAVRLTGDTLRAARYVAKYVTKQTGGGTIGGRYFFHGGPLVGFHVQHFQGAGAPLTGHRVEVPDAGLALLYIDLKDPRNVEILGDLVQNRKGV</sequence>
<dbReference type="AlphaFoldDB" id="A0A9D2LXQ5"/>
<evidence type="ECO:0000259" key="1">
    <source>
        <dbReference type="Pfam" id="PF23343"/>
    </source>
</evidence>
<dbReference type="Proteomes" id="UP000824214">
    <property type="component" value="Unassembled WGS sequence"/>
</dbReference>
<reference evidence="2" key="1">
    <citation type="journal article" date="2021" name="PeerJ">
        <title>Extensive microbial diversity within the chicken gut microbiome revealed by metagenomics and culture.</title>
        <authorList>
            <person name="Gilroy R."/>
            <person name="Ravi A."/>
            <person name="Getino M."/>
            <person name="Pursley I."/>
            <person name="Horton D.L."/>
            <person name="Alikhan N.F."/>
            <person name="Baker D."/>
            <person name="Gharbi K."/>
            <person name="Hall N."/>
            <person name="Watson M."/>
            <person name="Adriaenssens E.M."/>
            <person name="Foster-Nyarko E."/>
            <person name="Jarju S."/>
            <person name="Secka A."/>
            <person name="Antonio M."/>
            <person name="Oren A."/>
            <person name="Chaudhuri R.R."/>
            <person name="La Ragione R."/>
            <person name="Hildebrand F."/>
            <person name="Pallen M.J."/>
        </authorList>
    </citation>
    <scope>NUCLEOTIDE SEQUENCE</scope>
    <source>
        <strain evidence="2">ChiBcolR8-3208</strain>
    </source>
</reference>
<name>A0A9D2LXQ5_9FIRM</name>
<evidence type="ECO:0000313" key="3">
    <source>
        <dbReference type="Proteomes" id="UP000824214"/>
    </source>
</evidence>
<dbReference type="InterPro" id="IPR056906">
    <property type="entry name" value="ORF2/G2P_dom"/>
</dbReference>
<proteinExistence type="predicted"/>
<feature type="domain" description="Replication-associated protein ORF2/G2P" evidence="1">
    <location>
        <begin position="79"/>
        <end position="187"/>
    </location>
</feature>
<evidence type="ECO:0000313" key="2">
    <source>
        <dbReference type="EMBL" id="HJB36683.1"/>
    </source>
</evidence>
<protein>
    <recommendedName>
        <fullName evidence="1">Replication-associated protein ORF2/G2P domain-containing protein</fullName>
    </recommendedName>
</protein>
<dbReference type="Pfam" id="PF23343">
    <property type="entry name" value="REP_ORF2-G2P"/>
    <property type="match status" value="1"/>
</dbReference>
<dbReference type="EMBL" id="DWXZ01000019">
    <property type="protein sequence ID" value="HJB36683.1"/>
    <property type="molecule type" value="Genomic_DNA"/>
</dbReference>
<gene>
    <name evidence="2" type="ORF">H9942_01275</name>
</gene>
<accession>A0A9D2LXQ5</accession>
<reference evidence="2" key="2">
    <citation type="submission" date="2021-04" db="EMBL/GenBank/DDBJ databases">
        <authorList>
            <person name="Gilroy R."/>
        </authorList>
    </citation>
    <scope>NUCLEOTIDE SEQUENCE</scope>
    <source>
        <strain evidence="2">ChiBcolR8-3208</strain>
    </source>
</reference>